<gene>
    <name evidence="2" type="ORF">GCM10009001_06510</name>
</gene>
<keyword evidence="3" id="KW-1185">Reference proteome</keyword>
<name>A0ABN1FL49_9BACI</name>
<evidence type="ECO:0008006" key="4">
    <source>
        <dbReference type="Google" id="ProtNLM"/>
    </source>
</evidence>
<organism evidence="2 3">
    <name type="scientific">Virgibacillus siamensis</name>
    <dbReference type="NCBI Taxonomy" id="480071"/>
    <lineage>
        <taxon>Bacteria</taxon>
        <taxon>Bacillati</taxon>
        <taxon>Bacillota</taxon>
        <taxon>Bacilli</taxon>
        <taxon>Bacillales</taxon>
        <taxon>Bacillaceae</taxon>
        <taxon>Virgibacillus</taxon>
    </lineage>
</organism>
<keyword evidence="1" id="KW-0812">Transmembrane</keyword>
<dbReference type="PROSITE" id="PS51257">
    <property type="entry name" value="PROKAR_LIPOPROTEIN"/>
    <property type="match status" value="1"/>
</dbReference>
<proteinExistence type="predicted"/>
<comment type="caution">
    <text evidence="2">The sequence shown here is derived from an EMBL/GenBank/DDBJ whole genome shotgun (WGS) entry which is preliminary data.</text>
</comment>
<dbReference type="RefSeq" id="WP_343810268.1">
    <property type="nucleotide sequence ID" value="NZ_BAAADS010000003.1"/>
</dbReference>
<evidence type="ECO:0000313" key="2">
    <source>
        <dbReference type="EMBL" id="GAA0593098.1"/>
    </source>
</evidence>
<keyword evidence="1" id="KW-1133">Transmembrane helix</keyword>
<protein>
    <recommendedName>
        <fullName evidence="4">DUF2929 family protein</fullName>
    </recommendedName>
</protein>
<feature type="transmembrane region" description="Helical" evidence="1">
    <location>
        <begin position="34"/>
        <end position="53"/>
    </location>
</feature>
<evidence type="ECO:0000313" key="3">
    <source>
        <dbReference type="Proteomes" id="UP001500866"/>
    </source>
</evidence>
<dbReference type="InterPro" id="IPR021324">
    <property type="entry name" value="DUF2929"/>
</dbReference>
<reference evidence="2 3" key="1">
    <citation type="journal article" date="2019" name="Int. J. Syst. Evol. Microbiol.">
        <title>The Global Catalogue of Microorganisms (GCM) 10K type strain sequencing project: providing services to taxonomists for standard genome sequencing and annotation.</title>
        <authorList>
            <consortium name="The Broad Institute Genomics Platform"/>
            <consortium name="The Broad Institute Genome Sequencing Center for Infectious Disease"/>
            <person name="Wu L."/>
            <person name="Ma J."/>
        </authorList>
    </citation>
    <scope>NUCLEOTIDE SEQUENCE [LARGE SCALE GENOMIC DNA]</scope>
    <source>
        <strain evidence="2 3">JCM 15395</strain>
    </source>
</reference>
<evidence type="ECO:0000256" key="1">
    <source>
        <dbReference type="SAM" id="Phobius"/>
    </source>
</evidence>
<dbReference type="Pfam" id="PF11151">
    <property type="entry name" value="DUF2929"/>
    <property type="match status" value="1"/>
</dbReference>
<dbReference type="EMBL" id="BAAADS010000003">
    <property type="protein sequence ID" value="GAA0593098.1"/>
    <property type="molecule type" value="Genomic_DNA"/>
</dbReference>
<dbReference type="Proteomes" id="UP001500866">
    <property type="component" value="Unassembled WGS sequence"/>
</dbReference>
<keyword evidence="1" id="KW-0472">Membrane</keyword>
<accession>A0ABN1FL49</accession>
<sequence length="62" mass="6725">MRFIAPLIWAFLISCVISYVLTSMGGTPFNLTSTIAMAIVLSIGVFFLGEGVLKQGEGEREQ</sequence>